<feature type="compositionally biased region" description="Low complexity" evidence="2">
    <location>
        <begin position="82"/>
        <end position="109"/>
    </location>
</feature>
<feature type="domain" description="Chitin-binding type-3" evidence="3">
    <location>
        <begin position="26"/>
        <end position="66"/>
    </location>
</feature>
<evidence type="ECO:0000256" key="2">
    <source>
        <dbReference type="SAM" id="MobiDB-lite"/>
    </source>
</evidence>
<dbReference type="AlphaFoldDB" id="A0A369K319"/>
<keyword evidence="5" id="KW-1185">Reference proteome</keyword>
<name>A0A369K319_HYPMA</name>
<sequence>MSLSTHTTPLIISNPFDLPLNMTRYWEPGTQYNHGDVVEYDGHRYKIIQPHFSQSDWTPPVTPALWGRLQDADHGHNENQHHGQYNQQQPIQQQPPTYQQPHDQGQLQQGYPSSDQKVEPAQEEKKHWYDDDKLKVGAGLVAGAALLGGGLFAYKEHEEEKKNIQGWLRLLKPPSRTARKGASSYKPGRCYICKILSYLIKPNIRPNIIQINKTGPQTRG</sequence>
<evidence type="ECO:0000256" key="1">
    <source>
        <dbReference type="ARBA" id="ARBA00022801"/>
    </source>
</evidence>
<organism evidence="4 5">
    <name type="scientific">Hypsizygus marmoreus</name>
    <name type="common">White beech mushroom</name>
    <name type="synonym">Agaricus marmoreus</name>
    <dbReference type="NCBI Taxonomy" id="39966"/>
    <lineage>
        <taxon>Eukaryota</taxon>
        <taxon>Fungi</taxon>
        <taxon>Dikarya</taxon>
        <taxon>Basidiomycota</taxon>
        <taxon>Agaricomycotina</taxon>
        <taxon>Agaricomycetes</taxon>
        <taxon>Agaricomycetidae</taxon>
        <taxon>Agaricales</taxon>
        <taxon>Tricholomatineae</taxon>
        <taxon>Lyophyllaceae</taxon>
        <taxon>Hypsizygus</taxon>
    </lineage>
</organism>
<evidence type="ECO:0000259" key="3">
    <source>
        <dbReference type="Pfam" id="PF02839"/>
    </source>
</evidence>
<dbReference type="GO" id="GO:0030246">
    <property type="term" value="F:carbohydrate binding"/>
    <property type="evidence" value="ECO:0007669"/>
    <property type="project" value="InterPro"/>
</dbReference>
<dbReference type="STRING" id="39966.A0A369K319"/>
<dbReference type="EMBL" id="LUEZ02000041">
    <property type="protein sequence ID" value="RDB25306.1"/>
    <property type="molecule type" value="Genomic_DNA"/>
</dbReference>
<dbReference type="Pfam" id="PF02839">
    <property type="entry name" value="CBM_5_12"/>
    <property type="match status" value="1"/>
</dbReference>
<dbReference type="Proteomes" id="UP000076154">
    <property type="component" value="Unassembled WGS sequence"/>
</dbReference>
<feature type="region of interest" description="Disordered" evidence="2">
    <location>
        <begin position="63"/>
        <end position="129"/>
    </location>
</feature>
<proteinExistence type="predicted"/>
<dbReference type="InterPro" id="IPR036573">
    <property type="entry name" value="CBM_sf_5/12"/>
</dbReference>
<dbReference type="SUPFAM" id="SSF51055">
    <property type="entry name" value="Carbohydrate binding domain"/>
    <property type="match status" value="1"/>
</dbReference>
<dbReference type="GO" id="GO:0004553">
    <property type="term" value="F:hydrolase activity, hydrolyzing O-glycosyl compounds"/>
    <property type="evidence" value="ECO:0007669"/>
    <property type="project" value="InterPro"/>
</dbReference>
<dbReference type="InParanoid" id="A0A369K319"/>
<protein>
    <recommendedName>
        <fullName evidence="3">Chitin-binding type-3 domain-containing protein</fullName>
    </recommendedName>
</protein>
<feature type="compositionally biased region" description="Basic and acidic residues" evidence="2">
    <location>
        <begin position="70"/>
        <end position="81"/>
    </location>
</feature>
<dbReference type="GO" id="GO:0005576">
    <property type="term" value="C:extracellular region"/>
    <property type="evidence" value="ECO:0007669"/>
    <property type="project" value="InterPro"/>
</dbReference>
<accession>A0A369K319</accession>
<dbReference type="OrthoDB" id="2142040at2759"/>
<dbReference type="CDD" id="cd12214">
    <property type="entry name" value="ChiA1_BD"/>
    <property type="match status" value="1"/>
</dbReference>
<evidence type="ECO:0000313" key="4">
    <source>
        <dbReference type="EMBL" id="RDB25306.1"/>
    </source>
</evidence>
<dbReference type="GO" id="GO:0005975">
    <property type="term" value="P:carbohydrate metabolic process"/>
    <property type="evidence" value="ECO:0007669"/>
    <property type="project" value="InterPro"/>
</dbReference>
<gene>
    <name evidence="4" type="ORF">Hypma_008056</name>
</gene>
<evidence type="ECO:0000313" key="5">
    <source>
        <dbReference type="Proteomes" id="UP000076154"/>
    </source>
</evidence>
<dbReference type="Gene3D" id="2.10.10.20">
    <property type="entry name" value="Carbohydrate-binding module superfamily 5/12"/>
    <property type="match status" value="1"/>
</dbReference>
<comment type="caution">
    <text evidence="4">The sequence shown here is derived from an EMBL/GenBank/DDBJ whole genome shotgun (WGS) entry which is preliminary data.</text>
</comment>
<reference evidence="4" key="1">
    <citation type="submission" date="2018-04" db="EMBL/GenBank/DDBJ databases">
        <title>Whole genome sequencing of Hypsizygus marmoreus.</title>
        <authorList>
            <person name="Choi I.-G."/>
            <person name="Min B."/>
            <person name="Kim J.-G."/>
            <person name="Kim S."/>
            <person name="Oh Y.-L."/>
            <person name="Kong W.-S."/>
            <person name="Park H."/>
            <person name="Jeong J."/>
            <person name="Song E.-S."/>
        </authorList>
    </citation>
    <scope>NUCLEOTIDE SEQUENCE [LARGE SCALE GENOMIC DNA]</scope>
    <source>
        <strain evidence="4">51987-8</strain>
    </source>
</reference>
<feature type="compositionally biased region" description="Basic and acidic residues" evidence="2">
    <location>
        <begin position="116"/>
        <end position="129"/>
    </location>
</feature>
<keyword evidence="1" id="KW-0378">Hydrolase</keyword>
<dbReference type="InterPro" id="IPR003610">
    <property type="entry name" value="CBM5/12"/>
</dbReference>